<keyword evidence="4 5" id="KW-0408">Iron</keyword>
<dbReference type="Gene3D" id="1.10.630.10">
    <property type="entry name" value="Cytochrome P450"/>
    <property type="match status" value="1"/>
</dbReference>
<dbReference type="AlphaFoldDB" id="A0A6A6VGY4"/>
<evidence type="ECO:0000256" key="4">
    <source>
        <dbReference type="ARBA" id="ARBA00023004"/>
    </source>
</evidence>
<dbReference type="Proteomes" id="UP000799440">
    <property type="component" value="Unassembled WGS sequence"/>
</dbReference>
<keyword evidence="5 6" id="KW-0349">Heme</keyword>
<dbReference type="Pfam" id="PF00067">
    <property type="entry name" value="p450"/>
    <property type="match status" value="1"/>
</dbReference>
<dbReference type="GO" id="GO:0020037">
    <property type="term" value="F:heme binding"/>
    <property type="evidence" value="ECO:0007669"/>
    <property type="project" value="InterPro"/>
</dbReference>
<keyword evidence="6 7" id="KW-0503">Monooxygenase</keyword>
<dbReference type="OrthoDB" id="1470350at2759"/>
<keyword evidence="8" id="KW-1185">Reference proteome</keyword>
<dbReference type="EMBL" id="MU006566">
    <property type="protein sequence ID" value="KAF2749423.1"/>
    <property type="molecule type" value="Genomic_DNA"/>
</dbReference>
<feature type="binding site" description="axial binding residue" evidence="5">
    <location>
        <position position="485"/>
    </location>
    <ligand>
        <name>heme</name>
        <dbReference type="ChEBI" id="CHEBI:30413"/>
    </ligand>
    <ligandPart>
        <name>Fe</name>
        <dbReference type="ChEBI" id="CHEBI:18248"/>
    </ligandPart>
</feature>
<reference evidence="7" key="1">
    <citation type="journal article" date="2020" name="Stud. Mycol.">
        <title>101 Dothideomycetes genomes: a test case for predicting lifestyles and emergence of pathogens.</title>
        <authorList>
            <person name="Haridas S."/>
            <person name="Albert R."/>
            <person name="Binder M."/>
            <person name="Bloem J."/>
            <person name="Labutti K."/>
            <person name="Salamov A."/>
            <person name="Andreopoulos B."/>
            <person name="Baker S."/>
            <person name="Barry K."/>
            <person name="Bills G."/>
            <person name="Bluhm B."/>
            <person name="Cannon C."/>
            <person name="Castanera R."/>
            <person name="Culley D."/>
            <person name="Daum C."/>
            <person name="Ezra D."/>
            <person name="Gonzalez J."/>
            <person name="Henrissat B."/>
            <person name="Kuo A."/>
            <person name="Liang C."/>
            <person name="Lipzen A."/>
            <person name="Lutzoni F."/>
            <person name="Magnuson J."/>
            <person name="Mondo S."/>
            <person name="Nolan M."/>
            <person name="Ohm R."/>
            <person name="Pangilinan J."/>
            <person name="Park H.-J."/>
            <person name="Ramirez L."/>
            <person name="Alfaro M."/>
            <person name="Sun H."/>
            <person name="Tritt A."/>
            <person name="Yoshinaga Y."/>
            <person name="Zwiers L.-H."/>
            <person name="Turgeon B."/>
            <person name="Goodwin S."/>
            <person name="Spatafora J."/>
            <person name="Crous P."/>
            <person name="Grigoriev I."/>
        </authorList>
    </citation>
    <scope>NUCLEOTIDE SEQUENCE</scope>
    <source>
        <strain evidence="7">CBS 119925</strain>
    </source>
</reference>
<dbReference type="PROSITE" id="PS00086">
    <property type="entry name" value="CYTOCHROME_P450"/>
    <property type="match status" value="1"/>
</dbReference>
<comment type="similarity">
    <text evidence="2 6">Belongs to the cytochrome P450 family.</text>
</comment>
<protein>
    <submittedName>
        <fullName evidence="7">Cytochrome P450 monooxygenase-like protein</fullName>
    </submittedName>
</protein>
<dbReference type="PANTHER" id="PTHR24305:SF166">
    <property type="entry name" value="CYTOCHROME P450 12A4, MITOCHONDRIAL-RELATED"/>
    <property type="match status" value="1"/>
</dbReference>
<dbReference type="InterPro" id="IPR001128">
    <property type="entry name" value="Cyt_P450"/>
</dbReference>
<name>A0A6A6VGY4_9PLEO</name>
<dbReference type="InterPro" id="IPR050121">
    <property type="entry name" value="Cytochrome_P450_monoxygenase"/>
</dbReference>
<dbReference type="SUPFAM" id="SSF48264">
    <property type="entry name" value="Cytochrome P450"/>
    <property type="match status" value="1"/>
</dbReference>
<gene>
    <name evidence="7" type="ORF">M011DRAFT_475518</name>
</gene>
<dbReference type="PRINTS" id="PR00385">
    <property type="entry name" value="P450"/>
</dbReference>
<comment type="cofactor">
    <cofactor evidence="1 5">
        <name>heme</name>
        <dbReference type="ChEBI" id="CHEBI:30413"/>
    </cofactor>
</comment>
<evidence type="ECO:0000256" key="5">
    <source>
        <dbReference type="PIRSR" id="PIRSR602403-1"/>
    </source>
</evidence>
<evidence type="ECO:0000256" key="2">
    <source>
        <dbReference type="ARBA" id="ARBA00010617"/>
    </source>
</evidence>
<keyword evidence="6" id="KW-0560">Oxidoreductase</keyword>
<sequence length="541" mass="60424">MLPSLPIPNNLLTLLLLPISLSLVYFLKRSISPSPNDLHRIPPAHPLAPYTPLWISSIRWQSRENATLSAAHARLGPVIRLAPREISVNCVIGGIREVYGGGFEKGERGGKGYNWYGFFENFGGVPNMFSTPDNKTHSTRKRMLSNIYSKSVVLSHPALREQVSTILYTRFLPYLAATFSKAEKPGVLNIYELLSATTLDIVTGYVFGLASGTDMISDPKTLAHYLHLYTSRGAYTFWPQEYPGFTYALERWLGYRFVPKWVDDANAEIYEWVMGMCDSAAQVLRKGEWSLEDTPVVYQQLSQALDKEAKKKGDDAGDRRVGIASEFLDQVTAGFDTSGITLTYVVHELSKHPDLQSKLREELLGLTPPVRPSSAPSLPDPRAVDALPLLHAVIWETLRLHAAIPGPQPRFTPPSGCRLGPEKSYYIPGGVRVSASAGLLHMNDEVYDNPGEWRPERWLEDVSEEKKRNMESRWFWAFGSGGRMCIGSHLAVYQMKFIVAALYSNYTTAIIDDTGIEQVDGYTAPPSNEELLIQLQRVKTG</sequence>
<dbReference type="InterPro" id="IPR002403">
    <property type="entry name" value="Cyt_P450_E_grp-IV"/>
</dbReference>
<evidence type="ECO:0000313" key="8">
    <source>
        <dbReference type="Proteomes" id="UP000799440"/>
    </source>
</evidence>
<dbReference type="GO" id="GO:0004497">
    <property type="term" value="F:monooxygenase activity"/>
    <property type="evidence" value="ECO:0007669"/>
    <property type="project" value="UniProtKB-KW"/>
</dbReference>
<dbReference type="GO" id="GO:0016705">
    <property type="term" value="F:oxidoreductase activity, acting on paired donors, with incorporation or reduction of molecular oxygen"/>
    <property type="evidence" value="ECO:0007669"/>
    <property type="project" value="InterPro"/>
</dbReference>
<proteinExistence type="inferred from homology"/>
<dbReference type="PRINTS" id="PR00465">
    <property type="entry name" value="EP450IV"/>
</dbReference>
<dbReference type="InterPro" id="IPR036396">
    <property type="entry name" value="Cyt_P450_sf"/>
</dbReference>
<evidence type="ECO:0000256" key="3">
    <source>
        <dbReference type="ARBA" id="ARBA00022723"/>
    </source>
</evidence>
<evidence type="ECO:0000313" key="7">
    <source>
        <dbReference type="EMBL" id="KAF2749423.1"/>
    </source>
</evidence>
<dbReference type="PANTHER" id="PTHR24305">
    <property type="entry name" value="CYTOCHROME P450"/>
    <property type="match status" value="1"/>
</dbReference>
<accession>A0A6A6VGY4</accession>
<dbReference type="GO" id="GO:0005506">
    <property type="term" value="F:iron ion binding"/>
    <property type="evidence" value="ECO:0007669"/>
    <property type="project" value="InterPro"/>
</dbReference>
<organism evidence="7 8">
    <name type="scientific">Sporormia fimetaria CBS 119925</name>
    <dbReference type="NCBI Taxonomy" id="1340428"/>
    <lineage>
        <taxon>Eukaryota</taxon>
        <taxon>Fungi</taxon>
        <taxon>Dikarya</taxon>
        <taxon>Ascomycota</taxon>
        <taxon>Pezizomycotina</taxon>
        <taxon>Dothideomycetes</taxon>
        <taxon>Pleosporomycetidae</taxon>
        <taxon>Pleosporales</taxon>
        <taxon>Sporormiaceae</taxon>
        <taxon>Sporormia</taxon>
    </lineage>
</organism>
<evidence type="ECO:0000256" key="6">
    <source>
        <dbReference type="RuleBase" id="RU000461"/>
    </source>
</evidence>
<dbReference type="InterPro" id="IPR017972">
    <property type="entry name" value="Cyt_P450_CS"/>
</dbReference>
<evidence type="ECO:0000256" key="1">
    <source>
        <dbReference type="ARBA" id="ARBA00001971"/>
    </source>
</evidence>
<dbReference type="CDD" id="cd11059">
    <property type="entry name" value="CYP_fungal"/>
    <property type="match status" value="1"/>
</dbReference>
<keyword evidence="3 5" id="KW-0479">Metal-binding</keyword>